<dbReference type="PROSITE" id="PS51383">
    <property type="entry name" value="YJEF_C_3"/>
    <property type="match status" value="1"/>
</dbReference>
<feature type="region of interest" description="Disordered" evidence="7">
    <location>
        <begin position="1"/>
        <end position="21"/>
    </location>
</feature>
<dbReference type="PANTHER" id="PTHR12592:SF0">
    <property type="entry name" value="ATP-DEPENDENT (S)-NAD(P)H-HYDRATE DEHYDRATASE"/>
    <property type="match status" value="1"/>
</dbReference>
<comment type="catalytic activity">
    <reaction evidence="6">
        <text>(6S)-NADPHX + ADP = AMP + phosphate + NADPH + H(+)</text>
        <dbReference type="Rhea" id="RHEA:32235"/>
        <dbReference type="ChEBI" id="CHEBI:15378"/>
        <dbReference type="ChEBI" id="CHEBI:43474"/>
        <dbReference type="ChEBI" id="CHEBI:57783"/>
        <dbReference type="ChEBI" id="CHEBI:64076"/>
        <dbReference type="ChEBI" id="CHEBI:456215"/>
        <dbReference type="ChEBI" id="CHEBI:456216"/>
        <dbReference type="EC" id="4.2.1.136"/>
    </reaction>
</comment>
<evidence type="ECO:0000256" key="7">
    <source>
        <dbReference type="SAM" id="MobiDB-lite"/>
    </source>
</evidence>
<evidence type="ECO:0000313" key="10">
    <source>
        <dbReference type="Proteomes" id="UP000030988"/>
    </source>
</evidence>
<comment type="similarity">
    <text evidence="6">Belongs to the NnrD/CARKD family.</text>
</comment>
<comment type="catalytic activity">
    <reaction evidence="6">
        <text>(6S)-NADHX + ADP = AMP + phosphate + NADH + H(+)</text>
        <dbReference type="Rhea" id="RHEA:32223"/>
        <dbReference type="ChEBI" id="CHEBI:15378"/>
        <dbReference type="ChEBI" id="CHEBI:43474"/>
        <dbReference type="ChEBI" id="CHEBI:57945"/>
        <dbReference type="ChEBI" id="CHEBI:64074"/>
        <dbReference type="ChEBI" id="CHEBI:456215"/>
        <dbReference type="ChEBI" id="CHEBI:456216"/>
        <dbReference type="EC" id="4.2.1.136"/>
    </reaction>
</comment>
<feature type="domain" description="YjeF C-terminal" evidence="8">
    <location>
        <begin position="6"/>
        <end position="289"/>
    </location>
</feature>
<dbReference type="RefSeq" id="WP_039094545.1">
    <property type="nucleotide sequence ID" value="NZ_JTDN01000001.1"/>
</dbReference>
<evidence type="ECO:0000256" key="1">
    <source>
        <dbReference type="ARBA" id="ARBA00022741"/>
    </source>
</evidence>
<dbReference type="HAMAP" id="MF_01965">
    <property type="entry name" value="NADHX_dehydratase"/>
    <property type="match status" value="1"/>
</dbReference>
<keyword evidence="1 6" id="KW-0547">Nucleotide-binding</keyword>
<accession>A0A0B2BW49</accession>
<dbReference type="InterPro" id="IPR029056">
    <property type="entry name" value="Ribokinase-like"/>
</dbReference>
<comment type="subunit">
    <text evidence="6">Homotetramer.</text>
</comment>
<keyword evidence="5 6" id="KW-0456">Lyase</keyword>
<feature type="binding site" evidence="6">
    <location>
        <position position="231"/>
    </location>
    <ligand>
        <name>(6S)-NADPHX</name>
        <dbReference type="ChEBI" id="CHEBI:64076"/>
    </ligand>
</feature>
<feature type="binding site" evidence="6">
    <location>
        <begin position="201"/>
        <end position="205"/>
    </location>
    <ligand>
        <name>AMP</name>
        <dbReference type="ChEBI" id="CHEBI:456215"/>
    </ligand>
</feature>
<gene>
    <name evidence="6" type="primary">nnrD</name>
    <name evidence="9" type="ORF">PK98_04275</name>
</gene>
<dbReference type="Pfam" id="PF01256">
    <property type="entry name" value="Carb_kinase"/>
    <property type="match status" value="1"/>
</dbReference>
<organism evidence="9 10">
    <name type="scientific">Croceibacterium mercuriale</name>
    <dbReference type="NCBI Taxonomy" id="1572751"/>
    <lineage>
        <taxon>Bacteria</taxon>
        <taxon>Pseudomonadati</taxon>
        <taxon>Pseudomonadota</taxon>
        <taxon>Alphaproteobacteria</taxon>
        <taxon>Sphingomonadales</taxon>
        <taxon>Erythrobacteraceae</taxon>
        <taxon>Croceibacterium</taxon>
    </lineage>
</organism>
<evidence type="ECO:0000259" key="8">
    <source>
        <dbReference type="PROSITE" id="PS51383"/>
    </source>
</evidence>
<dbReference type="GO" id="GO:0052856">
    <property type="term" value="F:NAD(P)HX epimerase activity"/>
    <property type="evidence" value="ECO:0007669"/>
    <property type="project" value="TreeGrafter"/>
</dbReference>
<dbReference type="GO" id="GO:0005524">
    <property type="term" value="F:ATP binding"/>
    <property type="evidence" value="ECO:0007669"/>
    <property type="project" value="UniProtKB-KW"/>
</dbReference>
<dbReference type="Gene3D" id="3.40.1190.20">
    <property type="match status" value="1"/>
</dbReference>
<dbReference type="NCBIfam" id="TIGR00196">
    <property type="entry name" value="yjeF_cterm"/>
    <property type="match status" value="1"/>
</dbReference>
<keyword evidence="4 6" id="KW-0520">NAD</keyword>
<comment type="function">
    <text evidence="6">Catalyzes the dehydration of the S-form of NAD(P)HX at the expense of ADP, which is converted to AMP. Together with NAD(P)HX epimerase, which catalyzes the epimerization of the S- and R-forms, the enzyme allows the repair of both epimers of NAD(P)HX, a damaged form of NAD(P)H that is a result of enzymatic or heat-dependent hydration.</text>
</comment>
<evidence type="ECO:0000256" key="3">
    <source>
        <dbReference type="ARBA" id="ARBA00022857"/>
    </source>
</evidence>
<dbReference type="EC" id="4.2.1.136" evidence="6"/>
<dbReference type="SUPFAM" id="SSF53613">
    <property type="entry name" value="Ribokinase-like"/>
    <property type="match status" value="1"/>
</dbReference>
<dbReference type="PROSITE" id="PS01050">
    <property type="entry name" value="YJEF_C_2"/>
    <property type="match status" value="1"/>
</dbReference>
<reference evidence="9 10" key="1">
    <citation type="submission" date="2014-11" db="EMBL/GenBank/DDBJ databases">
        <title>Draft genome sequence of Kirrobacter mercurialis.</title>
        <authorList>
            <person name="Coil D.A."/>
            <person name="Eisen J.A."/>
        </authorList>
    </citation>
    <scope>NUCLEOTIDE SEQUENCE [LARGE SCALE GENOMIC DNA]</scope>
    <source>
        <strain evidence="9 10">Coronado</strain>
    </source>
</reference>
<keyword evidence="10" id="KW-1185">Reference proteome</keyword>
<dbReference type="GO" id="GO:0110051">
    <property type="term" value="P:metabolite repair"/>
    <property type="evidence" value="ECO:0007669"/>
    <property type="project" value="TreeGrafter"/>
</dbReference>
<evidence type="ECO:0000256" key="2">
    <source>
        <dbReference type="ARBA" id="ARBA00022840"/>
    </source>
</evidence>
<comment type="caution">
    <text evidence="9">The sequence shown here is derived from an EMBL/GenBank/DDBJ whole genome shotgun (WGS) entry which is preliminary data.</text>
</comment>
<name>A0A0B2BW49_9SPHN</name>
<feature type="binding site" evidence="6">
    <location>
        <position position="164"/>
    </location>
    <ligand>
        <name>(6S)-NADPHX</name>
        <dbReference type="ChEBI" id="CHEBI:64076"/>
    </ligand>
</feature>
<evidence type="ECO:0000256" key="6">
    <source>
        <dbReference type="HAMAP-Rule" id="MF_01965"/>
    </source>
</evidence>
<dbReference type="STRING" id="1572751.PK98_04275"/>
<comment type="cofactor">
    <cofactor evidence="6">
        <name>Mg(2+)</name>
        <dbReference type="ChEBI" id="CHEBI:18420"/>
    </cofactor>
</comment>
<protein>
    <recommendedName>
        <fullName evidence="6">ADP-dependent (S)-NAD(P)H-hydrate dehydratase</fullName>
        <ecNumber evidence="6">4.2.1.136</ecNumber>
    </recommendedName>
    <alternativeName>
        <fullName evidence="6">ADP-dependent NAD(P)HX dehydratase</fullName>
    </alternativeName>
</protein>
<dbReference type="CDD" id="cd01171">
    <property type="entry name" value="YXKO-related"/>
    <property type="match status" value="1"/>
</dbReference>
<keyword evidence="2 6" id="KW-0067">ATP-binding</keyword>
<dbReference type="GO" id="GO:0052855">
    <property type="term" value="F:ADP-dependent NAD(P)H-hydrate dehydratase activity"/>
    <property type="evidence" value="ECO:0007669"/>
    <property type="project" value="UniProtKB-UniRule"/>
</dbReference>
<evidence type="ECO:0000256" key="4">
    <source>
        <dbReference type="ARBA" id="ARBA00023027"/>
    </source>
</evidence>
<sequence>MTSLDAVWRGDHPLPPVAADSTKKSRGRVLVIGGAQRLPGAIRLTGEAALRVGAGRVRIATLQSHAAMLGMFFPEAGIIGLPEQDGELMPGPPELLAGQVVAHNAVVLGPGMADKGAAARLITALGLVSAPDTALLLDAAAVACAAPLRDQLRGYAERLVLTPHAGEMAALSGLGEAEVTANPASVAQKMAERFDAIVALKGPETVIAEPDGALLHFRSECAGLATAGSGDVLAGIIGGLLARGADPLAATAWGVWLHAEAGHACAVRIGPVGFLARDLLGEVPGLLPR</sequence>
<keyword evidence="3 6" id="KW-0521">NADP</keyword>
<evidence type="ECO:0000256" key="5">
    <source>
        <dbReference type="ARBA" id="ARBA00023239"/>
    </source>
</evidence>
<dbReference type="PANTHER" id="PTHR12592">
    <property type="entry name" value="ATP-DEPENDENT (S)-NAD(P)H-HYDRATE DEHYDRATASE FAMILY MEMBER"/>
    <property type="match status" value="1"/>
</dbReference>
<proteinExistence type="inferred from homology"/>
<evidence type="ECO:0000313" key="9">
    <source>
        <dbReference type="EMBL" id="KHL25828.1"/>
    </source>
</evidence>
<dbReference type="Proteomes" id="UP000030988">
    <property type="component" value="Unassembled WGS sequence"/>
</dbReference>
<feature type="binding site" evidence="6">
    <location>
        <position position="230"/>
    </location>
    <ligand>
        <name>AMP</name>
        <dbReference type="ChEBI" id="CHEBI:456215"/>
    </ligand>
</feature>
<dbReference type="GO" id="GO:0046496">
    <property type="term" value="P:nicotinamide nucleotide metabolic process"/>
    <property type="evidence" value="ECO:0007669"/>
    <property type="project" value="UniProtKB-UniRule"/>
</dbReference>
<dbReference type="InterPro" id="IPR017953">
    <property type="entry name" value="Carbohydrate_kinase_pred_CS"/>
</dbReference>
<dbReference type="EMBL" id="JTDN01000001">
    <property type="protein sequence ID" value="KHL25828.1"/>
    <property type="molecule type" value="Genomic_DNA"/>
</dbReference>
<feature type="binding site" evidence="6">
    <location>
        <position position="41"/>
    </location>
    <ligand>
        <name>(6S)-NADPHX</name>
        <dbReference type="ChEBI" id="CHEBI:64076"/>
    </ligand>
</feature>
<dbReference type="OrthoDB" id="9806925at2"/>
<feature type="binding site" evidence="6">
    <location>
        <position position="111"/>
    </location>
    <ligand>
        <name>(6S)-NADPHX</name>
        <dbReference type="ChEBI" id="CHEBI:64076"/>
    </ligand>
</feature>
<dbReference type="InterPro" id="IPR000631">
    <property type="entry name" value="CARKD"/>
</dbReference>
<dbReference type="AlphaFoldDB" id="A0A0B2BW49"/>